<dbReference type="InterPro" id="IPR035986">
    <property type="entry name" value="PKD_dom_sf"/>
</dbReference>
<dbReference type="AlphaFoldDB" id="A0A369A6J0"/>
<feature type="chain" id="PRO_5017043750" evidence="1">
    <location>
        <begin position="20"/>
        <end position="727"/>
    </location>
</feature>
<dbReference type="Pfam" id="PF13585">
    <property type="entry name" value="CHU_C"/>
    <property type="match status" value="1"/>
</dbReference>
<protein>
    <submittedName>
        <fullName evidence="3">Gliding motility-associated-like protein</fullName>
    </submittedName>
</protein>
<evidence type="ECO:0000313" key="3">
    <source>
        <dbReference type="EMBL" id="RCX04962.1"/>
    </source>
</evidence>
<dbReference type="CDD" id="cd00146">
    <property type="entry name" value="PKD"/>
    <property type="match status" value="1"/>
</dbReference>
<dbReference type="InterPro" id="IPR013783">
    <property type="entry name" value="Ig-like_fold"/>
</dbReference>
<evidence type="ECO:0000256" key="1">
    <source>
        <dbReference type="SAM" id="SignalP"/>
    </source>
</evidence>
<dbReference type="SUPFAM" id="SSF141072">
    <property type="entry name" value="CalX-like"/>
    <property type="match status" value="1"/>
</dbReference>
<feature type="domain" description="PKD" evidence="2">
    <location>
        <begin position="579"/>
        <end position="634"/>
    </location>
</feature>
<evidence type="ECO:0000313" key="4">
    <source>
        <dbReference type="Proteomes" id="UP000253517"/>
    </source>
</evidence>
<comment type="caution">
    <text evidence="3">The sequence shown here is derived from an EMBL/GenBank/DDBJ whole genome shotgun (WGS) entry which is preliminary data.</text>
</comment>
<name>A0A369A6J0_9FLAO</name>
<dbReference type="InterPro" id="IPR049804">
    <property type="entry name" value="Choice_anch_L"/>
</dbReference>
<dbReference type="Gene3D" id="2.60.40.10">
    <property type="entry name" value="Immunoglobulins"/>
    <property type="match status" value="1"/>
</dbReference>
<dbReference type="NCBIfam" id="TIGR04131">
    <property type="entry name" value="Bac_Flav_CTERM"/>
    <property type="match status" value="1"/>
</dbReference>
<feature type="signal peptide" evidence="1">
    <location>
        <begin position="1"/>
        <end position="19"/>
    </location>
</feature>
<dbReference type="EMBL" id="QPJS01000001">
    <property type="protein sequence ID" value="RCX04962.1"/>
    <property type="molecule type" value="Genomic_DNA"/>
</dbReference>
<accession>A0A369A6J0</accession>
<reference evidence="3 4" key="1">
    <citation type="submission" date="2018-07" db="EMBL/GenBank/DDBJ databases">
        <title>Genomic Encyclopedia of Type Strains, Phase IV (KMG-IV): sequencing the most valuable type-strain genomes for metagenomic binning, comparative biology and taxonomic classification.</title>
        <authorList>
            <person name="Goeker M."/>
        </authorList>
    </citation>
    <scope>NUCLEOTIDE SEQUENCE [LARGE SCALE GENOMIC DNA]</scope>
    <source>
        <strain evidence="3 4">DSM 21410</strain>
    </source>
</reference>
<evidence type="ECO:0000259" key="2">
    <source>
        <dbReference type="PROSITE" id="PS50093"/>
    </source>
</evidence>
<dbReference type="SUPFAM" id="SSF49299">
    <property type="entry name" value="PKD domain"/>
    <property type="match status" value="1"/>
</dbReference>
<dbReference type="InterPro" id="IPR026341">
    <property type="entry name" value="T9SS_type_B"/>
</dbReference>
<dbReference type="NCBIfam" id="NF038133">
    <property type="entry name" value="choice_anch_L"/>
    <property type="match status" value="1"/>
</dbReference>
<dbReference type="InterPro" id="IPR022409">
    <property type="entry name" value="PKD/Chitinase_dom"/>
</dbReference>
<organism evidence="3 4">
    <name type="scientific">Schleiferia thermophila</name>
    <dbReference type="NCBI Taxonomy" id="884107"/>
    <lineage>
        <taxon>Bacteria</taxon>
        <taxon>Pseudomonadati</taxon>
        <taxon>Bacteroidota</taxon>
        <taxon>Flavobacteriia</taxon>
        <taxon>Flavobacteriales</taxon>
        <taxon>Schleiferiaceae</taxon>
        <taxon>Schleiferia</taxon>
    </lineage>
</organism>
<dbReference type="InterPro" id="IPR038081">
    <property type="entry name" value="CalX-like_sf"/>
</dbReference>
<dbReference type="Gene3D" id="2.60.40.2030">
    <property type="match status" value="1"/>
</dbReference>
<dbReference type="SMART" id="SM00089">
    <property type="entry name" value="PKD"/>
    <property type="match status" value="1"/>
</dbReference>
<keyword evidence="1" id="KW-0732">Signal</keyword>
<sequence length="727" mass="80020">MKTFIKVLFGMLICIFTSAQLVVNNTGQYQNGLWLVKNIFVQDSMIVFWFGPQPQWPNTNQIGAFNGVNTNIGIDTGILMVTAPATDALVGGNAVGPGGPMTDAQLQALQQQMGITGGLFSIARIEFDFISYADSLEFEYVFASKEYQSYTCTSFNDVFGFFLTGPGINGAPANQITTQNIALIPGTNIPVAINTLNGGAPTGGGSAAICLAANPNFVAHSIYFNNNPSGTSYNGATKVLKAVASVQCGNYYRIKLAIANVSDNALNSAVFLRANSFKIPKLEMYHVGNSPGSQIVGDTISESCGAFPIVLKRTFNTQIPLTLKFNLGGTAVPGTDYVAFPDSFVIPAGKVYDTLWITPINNKISQPPRLLSFNLVSSWSPCYQYPLDTVRIWIRDPKPFNAGILNKTGIDTVYCPGDPVTLEVMKTGGEGGTFGWWHDGDTSSTRTFTITGDTTLYFYVTDSCYSDTLILFKELYVDKSNEITIETFDYGICRGEKIQIEANFNGDKPPFTYNWQGGFPQDTRMTVQPADTSVYYFVVTDACGNVMIDSSVVYVYPEPEASFRAEQISFVELAVQMFNNSKNATAYQWDFGDGNSSILTNPKHIYSAPGTYTITLVASNEYGCQDTLIRSINVRRDFLIYIPNSFTPNGDGINDVFKIHAEGIEGYHLQIFNRWGQMVFESFDVNNSWDGSFQNQEAPQGLYLYKITLTLKNDVKEYRSGNIYLIR</sequence>
<dbReference type="PROSITE" id="PS50093">
    <property type="entry name" value="PKD"/>
    <property type="match status" value="1"/>
</dbReference>
<dbReference type="InterPro" id="IPR000601">
    <property type="entry name" value="PKD_dom"/>
</dbReference>
<dbReference type="Proteomes" id="UP000253517">
    <property type="component" value="Unassembled WGS sequence"/>
</dbReference>
<proteinExistence type="predicted"/>
<keyword evidence="4" id="KW-1185">Reference proteome</keyword>
<dbReference type="RefSeq" id="WP_114365570.1">
    <property type="nucleotide sequence ID" value="NZ_BHZF01000001.1"/>
</dbReference>
<gene>
    <name evidence="3" type="ORF">DES35_101241</name>
</gene>
<dbReference type="Pfam" id="PF18911">
    <property type="entry name" value="PKD_4"/>
    <property type="match status" value="1"/>
</dbReference>